<protein>
    <submittedName>
        <fullName evidence="1">Uncharacterized protein</fullName>
    </submittedName>
</protein>
<name>A0ABR3F8K2_9AGAR</name>
<dbReference type="EMBL" id="JBAHYK010000743">
    <property type="protein sequence ID" value="KAL0571595.1"/>
    <property type="molecule type" value="Genomic_DNA"/>
</dbReference>
<accession>A0ABR3F8K2</accession>
<evidence type="ECO:0000313" key="2">
    <source>
        <dbReference type="Proteomes" id="UP001465976"/>
    </source>
</evidence>
<comment type="caution">
    <text evidence="1">The sequence shown here is derived from an EMBL/GenBank/DDBJ whole genome shotgun (WGS) entry which is preliminary data.</text>
</comment>
<reference evidence="1 2" key="1">
    <citation type="submission" date="2024-02" db="EMBL/GenBank/DDBJ databases">
        <title>A draft genome for the cacao thread blight pathogen Marasmius crinis-equi.</title>
        <authorList>
            <person name="Cohen S.P."/>
            <person name="Baruah I.K."/>
            <person name="Amoako-Attah I."/>
            <person name="Bukari Y."/>
            <person name="Meinhardt L.W."/>
            <person name="Bailey B.A."/>
        </authorList>
    </citation>
    <scope>NUCLEOTIDE SEQUENCE [LARGE SCALE GENOMIC DNA]</scope>
    <source>
        <strain evidence="1 2">GH-76</strain>
    </source>
</reference>
<evidence type="ECO:0000313" key="1">
    <source>
        <dbReference type="EMBL" id="KAL0571595.1"/>
    </source>
</evidence>
<sequence length="196" mass="21805">MTAVTTIFSKLKKSVSSRSSEKKDTVVDPDYLVSVKHLEKARRRRRAAKVYGSQMHENPTITSSLPVLAYAHGRKLEQDFSARIVLVVETDSSEGSCYEEAPSPTFGSSRRGRSNAFEENKFVDDQENDNLALKELPGLMIPDFVFPIPRLDQTNKSDSVKLDVLLDAFPSPPSFSSLSNLRAPPRLSLPSFESLV</sequence>
<dbReference type="Proteomes" id="UP001465976">
    <property type="component" value="Unassembled WGS sequence"/>
</dbReference>
<keyword evidence="2" id="KW-1185">Reference proteome</keyword>
<organism evidence="1 2">
    <name type="scientific">Marasmius crinis-equi</name>
    <dbReference type="NCBI Taxonomy" id="585013"/>
    <lineage>
        <taxon>Eukaryota</taxon>
        <taxon>Fungi</taxon>
        <taxon>Dikarya</taxon>
        <taxon>Basidiomycota</taxon>
        <taxon>Agaricomycotina</taxon>
        <taxon>Agaricomycetes</taxon>
        <taxon>Agaricomycetidae</taxon>
        <taxon>Agaricales</taxon>
        <taxon>Marasmiineae</taxon>
        <taxon>Marasmiaceae</taxon>
        <taxon>Marasmius</taxon>
    </lineage>
</organism>
<proteinExistence type="predicted"/>
<gene>
    <name evidence="1" type="ORF">V5O48_010359</name>
</gene>